<dbReference type="Gene3D" id="2.60.120.990">
    <property type="match status" value="1"/>
</dbReference>
<evidence type="ECO:0000313" key="2">
    <source>
        <dbReference type="EMBL" id="CAF4219383.1"/>
    </source>
</evidence>
<dbReference type="Pfam" id="PF18637">
    <property type="entry name" value="AUDH_Cupin"/>
    <property type="match status" value="1"/>
</dbReference>
<evidence type="ECO:0000313" key="3">
    <source>
        <dbReference type="Proteomes" id="UP000663881"/>
    </source>
</evidence>
<accession>A0A820CTW0</accession>
<feature type="non-terminal residue" evidence="2">
    <location>
        <position position="1"/>
    </location>
</feature>
<dbReference type="AlphaFoldDB" id="A0A820CTW0"/>
<dbReference type="InterPro" id="IPR040887">
    <property type="entry name" value="AUDH_Cupin"/>
</dbReference>
<protein>
    <recommendedName>
        <fullName evidence="1">Aldos-2-ulose dehydratase/isomerase (AUDH) Cupin domain-containing protein</fullName>
    </recommendedName>
</protein>
<gene>
    <name evidence="2" type="ORF">OKA104_LOCUS41959</name>
</gene>
<feature type="domain" description="Aldos-2-ulose dehydratase/isomerase (AUDH) Cupin" evidence="1">
    <location>
        <begin position="9"/>
        <end position="186"/>
    </location>
</feature>
<comment type="caution">
    <text evidence="2">The sequence shown here is derived from an EMBL/GenBank/DDBJ whole genome shotgun (WGS) entry which is preliminary data.</text>
</comment>
<evidence type="ECO:0000259" key="1">
    <source>
        <dbReference type="Pfam" id="PF18637"/>
    </source>
</evidence>
<dbReference type="EMBL" id="CAJOAY010010288">
    <property type="protein sequence ID" value="CAF4219383.1"/>
    <property type="molecule type" value="Genomic_DNA"/>
</dbReference>
<reference evidence="2" key="1">
    <citation type="submission" date="2021-02" db="EMBL/GenBank/DDBJ databases">
        <authorList>
            <person name="Nowell W R."/>
        </authorList>
    </citation>
    <scope>NUCLEOTIDE SEQUENCE</scope>
</reference>
<sequence length="261" mass="29652">MPKGLNDVPQFDSIGKVMLENSLPEHCPEEARKLSFKFTKADQLEWGKEKFKDVEFYNMRGFDIKFADNEEHLCHIQLWAAGKGTNAGVHNHATDRFCEVHACIINGNRNSGMQYLNSSQETYDPFTTLDSDFVKLDIPSFYEHGPLWDIDAKKQPVLRNDGTVIYPWHKWQSGSDDLSDKTKIDINSIFENGPFGIVEASYEYPTTYDIELTPTSNNLTIQIGGQLYYPNFTAVNRKGPFPILVFLPGKHPDCRTPVPPG</sequence>
<proteinExistence type="predicted"/>
<dbReference type="Proteomes" id="UP000663881">
    <property type="component" value="Unassembled WGS sequence"/>
</dbReference>
<name>A0A820CTW0_9BILA</name>
<organism evidence="2 3">
    <name type="scientific">Adineta steineri</name>
    <dbReference type="NCBI Taxonomy" id="433720"/>
    <lineage>
        <taxon>Eukaryota</taxon>
        <taxon>Metazoa</taxon>
        <taxon>Spiralia</taxon>
        <taxon>Gnathifera</taxon>
        <taxon>Rotifera</taxon>
        <taxon>Eurotatoria</taxon>
        <taxon>Bdelloidea</taxon>
        <taxon>Adinetida</taxon>
        <taxon>Adinetidae</taxon>
        <taxon>Adineta</taxon>
    </lineage>
</organism>